<dbReference type="AlphaFoldDB" id="A0A2I0BFC1"/>
<dbReference type="PANTHER" id="PTHR45764">
    <property type="entry name" value="BZIP TRANSCRIPTION FACTOR 44"/>
    <property type="match status" value="1"/>
</dbReference>
<comment type="subcellular location">
    <subcellularLocation>
        <location evidence="1">Nucleus</location>
    </subcellularLocation>
</comment>
<dbReference type="PANTHER" id="PTHR45764:SF21">
    <property type="entry name" value="OS03G0770000 PROTEIN"/>
    <property type="match status" value="1"/>
</dbReference>
<keyword evidence="3" id="KW-0238">DNA-binding</keyword>
<dbReference type="SMART" id="SM00338">
    <property type="entry name" value="BRLZ"/>
    <property type="match status" value="1"/>
</dbReference>
<dbReference type="Pfam" id="PF00170">
    <property type="entry name" value="bZIP_1"/>
    <property type="match status" value="1"/>
</dbReference>
<feature type="coiled-coil region" evidence="6">
    <location>
        <begin position="52"/>
        <end position="86"/>
    </location>
</feature>
<feature type="domain" description="BZIP" evidence="7">
    <location>
        <begin position="34"/>
        <end position="83"/>
    </location>
</feature>
<dbReference type="EMBL" id="KZ451885">
    <property type="protein sequence ID" value="PKA66503.1"/>
    <property type="molecule type" value="Genomic_DNA"/>
</dbReference>
<organism evidence="8 9">
    <name type="scientific">Apostasia shenzhenica</name>
    <dbReference type="NCBI Taxonomy" id="1088818"/>
    <lineage>
        <taxon>Eukaryota</taxon>
        <taxon>Viridiplantae</taxon>
        <taxon>Streptophyta</taxon>
        <taxon>Embryophyta</taxon>
        <taxon>Tracheophyta</taxon>
        <taxon>Spermatophyta</taxon>
        <taxon>Magnoliopsida</taxon>
        <taxon>Liliopsida</taxon>
        <taxon>Asparagales</taxon>
        <taxon>Orchidaceae</taxon>
        <taxon>Apostasioideae</taxon>
        <taxon>Apostasia</taxon>
    </lineage>
</organism>
<evidence type="ECO:0000259" key="7">
    <source>
        <dbReference type="PROSITE" id="PS50217"/>
    </source>
</evidence>
<keyword evidence="2" id="KW-0805">Transcription regulation</keyword>
<evidence type="ECO:0000256" key="6">
    <source>
        <dbReference type="SAM" id="Coils"/>
    </source>
</evidence>
<name>A0A2I0BFC1_9ASPA</name>
<protein>
    <submittedName>
        <fullName evidence="8">Ocs element-binding factor 1</fullName>
        <ecNumber evidence="8">2.7.11.24</ecNumber>
    </submittedName>
</protein>
<evidence type="ECO:0000256" key="3">
    <source>
        <dbReference type="ARBA" id="ARBA00023125"/>
    </source>
</evidence>
<evidence type="ECO:0000256" key="5">
    <source>
        <dbReference type="ARBA" id="ARBA00023242"/>
    </source>
</evidence>
<evidence type="ECO:0000256" key="1">
    <source>
        <dbReference type="ARBA" id="ARBA00004123"/>
    </source>
</evidence>
<dbReference type="GO" id="GO:0046982">
    <property type="term" value="F:protein heterodimerization activity"/>
    <property type="evidence" value="ECO:0007669"/>
    <property type="project" value="UniProtKB-ARBA"/>
</dbReference>
<evidence type="ECO:0000256" key="4">
    <source>
        <dbReference type="ARBA" id="ARBA00023163"/>
    </source>
</evidence>
<keyword evidence="5" id="KW-0539">Nucleus</keyword>
<evidence type="ECO:0000256" key="2">
    <source>
        <dbReference type="ARBA" id="ARBA00023015"/>
    </source>
</evidence>
<keyword evidence="6" id="KW-0175">Coiled coil</keyword>
<sequence length="138" mass="16189">MSVSQEFLAALEGWEARPVTEPDLCEPAVTTLEEQRRIRRMISNRESARRSRMRKQRHLEDLRGQLNQLRSENRELSNQLEAVAHYCGLFRRDNYRLRSESAVLMSRLTEIRRALLLPQLHRLTSLAVDETNFSSLIV</sequence>
<evidence type="ECO:0000313" key="8">
    <source>
        <dbReference type="EMBL" id="PKA66503.1"/>
    </source>
</evidence>
<dbReference type="GO" id="GO:0000976">
    <property type="term" value="F:transcription cis-regulatory region binding"/>
    <property type="evidence" value="ECO:0007669"/>
    <property type="project" value="TreeGrafter"/>
</dbReference>
<gene>
    <name evidence="8" type="primary">OBF1</name>
    <name evidence="8" type="ORF">AXF42_Ash003157</name>
</gene>
<keyword evidence="4" id="KW-0804">Transcription</keyword>
<dbReference type="Proteomes" id="UP000236161">
    <property type="component" value="Unassembled WGS sequence"/>
</dbReference>
<dbReference type="EC" id="2.7.11.24" evidence="8"/>
<dbReference type="PROSITE" id="PS00036">
    <property type="entry name" value="BZIP_BASIC"/>
    <property type="match status" value="1"/>
</dbReference>
<dbReference type="GO" id="GO:0045893">
    <property type="term" value="P:positive regulation of DNA-templated transcription"/>
    <property type="evidence" value="ECO:0007669"/>
    <property type="project" value="TreeGrafter"/>
</dbReference>
<keyword evidence="8" id="KW-0808">Transferase</keyword>
<dbReference type="CDD" id="cd14702">
    <property type="entry name" value="bZIP_plant_GBF1"/>
    <property type="match status" value="1"/>
</dbReference>
<dbReference type="GO" id="GO:0004707">
    <property type="term" value="F:MAP kinase activity"/>
    <property type="evidence" value="ECO:0007669"/>
    <property type="project" value="UniProtKB-EC"/>
</dbReference>
<dbReference type="GO" id="GO:0003700">
    <property type="term" value="F:DNA-binding transcription factor activity"/>
    <property type="evidence" value="ECO:0007669"/>
    <property type="project" value="InterPro"/>
</dbReference>
<proteinExistence type="predicted"/>
<dbReference type="SUPFAM" id="SSF57959">
    <property type="entry name" value="Leucine zipper domain"/>
    <property type="match status" value="1"/>
</dbReference>
<dbReference type="FunFam" id="1.20.5.170:FF:000020">
    <property type="entry name" value="BZIP transcription factor"/>
    <property type="match status" value="1"/>
</dbReference>
<evidence type="ECO:0000313" key="9">
    <source>
        <dbReference type="Proteomes" id="UP000236161"/>
    </source>
</evidence>
<keyword evidence="9" id="KW-1185">Reference proteome</keyword>
<reference evidence="8 9" key="1">
    <citation type="journal article" date="2017" name="Nature">
        <title>The Apostasia genome and the evolution of orchids.</title>
        <authorList>
            <person name="Zhang G.Q."/>
            <person name="Liu K.W."/>
            <person name="Li Z."/>
            <person name="Lohaus R."/>
            <person name="Hsiao Y.Y."/>
            <person name="Niu S.C."/>
            <person name="Wang J.Y."/>
            <person name="Lin Y.C."/>
            <person name="Xu Q."/>
            <person name="Chen L.J."/>
            <person name="Yoshida K."/>
            <person name="Fujiwara S."/>
            <person name="Wang Z.W."/>
            <person name="Zhang Y.Q."/>
            <person name="Mitsuda N."/>
            <person name="Wang M."/>
            <person name="Liu G.H."/>
            <person name="Pecoraro L."/>
            <person name="Huang H.X."/>
            <person name="Xiao X.J."/>
            <person name="Lin M."/>
            <person name="Wu X.Y."/>
            <person name="Wu W.L."/>
            <person name="Chen Y.Y."/>
            <person name="Chang S.B."/>
            <person name="Sakamoto S."/>
            <person name="Ohme-Takagi M."/>
            <person name="Yagi M."/>
            <person name="Zeng S.J."/>
            <person name="Shen C.Y."/>
            <person name="Yeh C.M."/>
            <person name="Luo Y.B."/>
            <person name="Tsai W.C."/>
            <person name="Van de Peer Y."/>
            <person name="Liu Z.J."/>
        </authorList>
    </citation>
    <scope>NUCLEOTIDE SEQUENCE [LARGE SCALE GENOMIC DNA]</scope>
    <source>
        <strain evidence="9">cv. Shenzhen</strain>
        <tissue evidence="8">Stem</tissue>
    </source>
</reference>
<dbReference type="InterPro" id="IPR004827">
    <property type="entry name" value="bZIP"/>
</dbReference>
<dbReference type="InterPro" id="IPR046347">
    <property type="entry name" value="bZIP_sf"/>
</dbReference>
<dbReference type="GO" id="GO:0005634">
    <property type="term" value="C:nucleus"/>
    <property type="evidence" value="ECO:0007669"/>
    <property type="project" value="UniProtKB-SubCell"/>
</dbReference>
<dbReference type="OrthoDB" id="551672at2759"/>
<accession>A0A2I0BFC1</accession>
<dbReference type="Gene3D" id="1.20.5.170">
    <property type="match status" value="1"/>
</dbReference>
<dbReference type="InterPro" id="IPR045314">
    <property type="entry name" value="bZIP_plant_GBF1"/>
</dbReference>
<dbReference type="PROSITE" id="PS50217">
    <property type="entry name" value="BZIP"/>
    <property type="match status" value="1"/>
</dbReference>